<proteinExistence type="predicted"/>
<evidence type="ECO:0000313" key="2">
    <source>
        <dbReference type="EMBL" id="CAB4613656.1"/>
    </source>
</evidence>
<sequence>MCSAVRCDKCGKATWSGCGQHIEEALEGFPEDQRCKCDADLSAWVPK</sequence>
<dbReference type="EMBL" id="CAFBPI010000018">
    <property type="protein sequence ID" value="CAB5010482.1"/>
    <property type="molecule type" value="Genomic_DNA"/>
</dbReference>
<evidence type="ECO:0000313" key="3">
    <source>
        <dbReference type="EMBL" id="CAB5010482.1"/>
    </source>
</evidence>
<dbReference type="EMBL" id="CAEZUD010000021">
    <property type="protein sequence ID" value="CAB4588471.1"/>
    <property type="molecule type" value="Genomic_DNA"/>
</dbReference>
<dbReference type="PANTHER" id="PTHR34724">
    <property type="entry name" value="OS12G0596101 PROTEIN"/>
    <property type="match status" value="1"/>
</dbReference>
<dbReference type="EMBL" id="CAEZUY010000040">
    <property type="protein sequence ID" value="CAB4613656.1"/>
    <property type="molecule type" value="Genomic_DNA"/>
</dbReference>
<evidence type="ECO:0000313" key="1">
    <source>
        <dbReference type="EMBL" id="CAB4588471.1"/>
    </source>
</evidence>
<reference evidence="1" key="1">
    <citation type="submission" date="2020-05" db="EMBL/GenBank/DDBJ databases">
        <authorList>
            <person name="Chiriac C."/>
            <person name="Salcher M."/>
            <person name="Ghai R."/>
            <person name="Kavagutti S V."/>
        </authorList>
    </citation>
    <scope>NUCLEOTIDE SEQUENCE</scope>
</reference>
<accession>A0A6J6FHU9</accession>
<protein>
    <submittedName>
        <fullName evidence="1">Unannotated protein</fullName>
    </submittedName>
</protein>
<gene>
    <name evidence="1" type="ORF">UFOPK1778_00534</name>
    <name evidence="2" type="ORF">UFOPK1863_00565</name>
    <name evidence="3" type="ORF">UFOPK4095_00439</name>
</gene>
<dbReference type="PANTHER" id="PTHR34724:SF2">
    <property type="entry name" value="OS12G0596101 PROTEIN"/>
    <property type="match status" value="1"/>
</dbReference>
<organism evidence="1">
    <name type="scientific">freshwater metagenome</name>
    <dbReference type="NCBI Taxonomy" id="449393"/>
    <lineage>
        <taxon>unclassified sequences</taxon>
        <taxon>metagenomes</taxon>
        <taxon>ecological metagenomes</taxon>
    </lineage>
</organism>
<dbReference type="AlphaFoldDB" id="A0A6J6FHU9"/>
<name>A0A6J6FHU9_9ZZZZ</name>